<sequence length="515" mass="58396">MDVSQVLLVIISIAAAAFVRPFFGALNWLWLKPKKLEKYLKEQGFKGNAYRIFLGDMGEYASIVAEKQPKEIKFSDNVAVHALPYVHHLMTKFGKKSYMWWGTYPRINVVDPELIKEVITKPRVFQKPRPNPLGNFIAGGLLDTEGDRWSKHRRLINPAFHLEKLKNMVPAIHICCGEMINKWEKLGFTEGSSLEVDVWPHLQDLSGDIISRTAFSGSSHEERRKIVLLQREQVDLALHILKFSFTPGYRYIPTKANKRMKQVCEELQALLSGIITKRAKAMETEVSKNDLLGILMKSNSEEIKEHGIGLSIQEVIDECQVFFFAGSDTTSNLLVWTMILLGLHPEWQTQAREEVLQVFGDNTPDFDALNRLKIVTMVLQEVLRLYPPAALLIRDTPQNAKLGDFNIPAGMGLTVPILVLHYDQELWGTDAHVFNPQRFAEGVQGATKGKFSYIPFGGGPRICIAQNFAMTEAKMAVSMILKTFKFEISPHYKHAPFPIVTLQPQYGAPMILHRL</sequence>
<dbReference type="GO" id="GO:0016020">
    <property type="term" value="C:membrane"/>
    <property type="evidence" value="ECO:0007669"/>
    <property type="project" value="UniProtKB-SubCell"/>
</dbReference>
<keyword evidence="8 11" id="KW-0408">Iron</keyword>
<reference evidence="14" key="2">
    <citation type="submission" date="2023-05" db="EMBL/GenBank/DDBJ databases">
        <authorList>
            <person name="Schelkunov M.I."/>
        </authorList>
    </citation>
    <scope>NUCLEOTIDE SEQUENCE</scope>
    <source>
        <strain evidence="14">Hsosn_3</strain>
        <tissue evidence="14">Leaf</tissue>
    </source>
</reference>
<dbReference type="GO" id="GO:0016705">
    <property type="term" value="F:oxidoreductase activity, acting on paired donors, with incorporation or reduction of molecular oxygen"/>
    <property type="evidence" value="ECO:0007669"/>
    <property type="project" value="InterPro"/>
</dbReference>
<dbReference type="InterPro" id="IPR001128">
    <property type="entry name" value="Cyt_P450"/>
</dbReference>
<comment type="caution">
    <text evidence="14">The sequence shown here is derived from an EMBL/GenBank/DDBJ whole genome shotgun (WGS) entry which is preliminary data.</text>
</comment>
<dbReference type="Proteomes" id="UP001237642">
    <property type="component" value="Unassembled WGS sequence"/>
</dbReference>
<feature type="transmembrane region" description="Helical" evidence="13">
    <location>
        <begin position="6"/>
        <end position="31"/>
    </location>
</feature>
<accession>A0AAD8GTS8</accession>
<dbReference type="PANTHER" id="PTHR24282:SF255">
    <property type="entry name" value="CYTOCHROME P450 72A11-RELATED"/>
    <property type="match status" value="1"/>
</dbReference>
<evidence type="ECO:0000256" key="9">
    <source>
        <dbReference type="ARBA" id="ARBA00023033"/>
    </source>
</evidence>
<dbReference type="AlphaFoldDB" id="A0AAD8GTS8"/>
<dbReference type="EMBL" id="JAUIZM010000012">
    <property type="protein sequence ID" value="KAK1353908.1"/>
    <property type="molecule type" value="Genomic_DNA"/>
</dbReference>
<keyword evidence="9 12" id="KW-0503">Monooxygenase</keyword>
<organism evidence="14 15">
    <name type="scientific">Heracleum sosnowskyi</name>
    <dbReference type="NCBI Taxonomy" id="360622"/>
    <lineage>
        <taxon>Eukaryota</taxon>
        <taxon>Viridiplantae</taxon>
        <taxon>Streptophyta</taxon>
        <taxon>Embryophyta</taxon>
        <taxon>Tracheophyta</taxon>
        <taxon>Spermatophyta</taxon>
        <taxon>Magnoliopsida</taxon>
        <taxon>eudicotyledons</taxon>
        <taxon>Gunneridae</taxon>
        <taxon>Pentapetalae</taxon>
        <taxon>asterids</taxon>
        <taxon>campanulids</taxon>
        <taxon>Apiales</taxon>
        <taxon>Apiaceae</taxon>
        <taxon>Apioideae</taxon>
        <taxon>apioid superclade</taxon>
        <taxon>Tordylieae</taxon>
        <taxon>Tordyliinae</taxon>
        <taxon>Heracleum</taxon>
    </lineage>
</organism>
<dbReference type="SUPFAM" id="SSF48264">
    <property type="entry name" value="Cytochrome P450"/>
    <property type="match status" value="1"/>
</dbReference>
<evidence type="ECO:0000256" key="6">
    <source>
        <dbReference type="ARBA" id="ARBA00022989"/>
    </source>
</evidence>
<dbReference type="PANTHER" id="PTHR24282">
    <property type="entry name" value="CYTOCHROME P450 FAMILY MEMBER"/>
    <property type="match status" value="1"/>
</dbReference>
<proteinExistence type="inferred from homology"/>
<evidence type="ECO:0000256" key="12">
    <source>
        <dbReference type="RuleBase" id="RU000461"/>
    </source>
</evidence>
<dbReference type="InterPro" id="IPR036396">
    <property type="entry name" value="Cyt_P450_sf"/>
</dbReference>
<dbReference type="InterPro" id="IPR017972">
    <property type="entry name" value="Cyt_P450_CS"/>
</dbReference>
<evidence type="ECO:0000313" key="14">
    <source>
        <dbReference type="EMBL" id="KAK1353908.1"/>
    </source>
</evidence>
<dbReference type="InterPro" id="IPR050665">
    <property type="entry name" value="Cytochrome_P450_Monooxygen"/>
</dbReference>
<dbReference type="PRINTS" id="PR00463">
    <property type="entry name" value="EP450I"/>
</dbReference>
<dbReference type="GO" id="GO:0020037">
    <property type="term" value="F:heme binding"/>
    <property type="evidence" value="ECO:0007669"/>
    <property type="project" value="InterPro"/>
</dbReference>
<keyword evidence="7 12" id="KW-0560">Oxidoreductase</keyword>
<feature type="binding site" description="axial binding residue" evidence="11">
    <location>
        <position position="463"/>
    </location>
    <ligand>
        <name>heme</name>
        <dbReference type="ChEBI" id="CHEBI:30413"/>
    </ligand>
    <ligandPart>
        <name>Fe</name>
        <dbReference type="ChEBI" id="CHEBI:18248"/>
    </ligandPart>
</feature>
<keyword evidence="3 11" id="KW-0349">Heme</keyword>
<evidence type="ECO:0000256" key="7">
    <source>
        <dbReference type="ARBA" id="ARBA00023002"/>
    </source>
</evidence>
<evidence type="ECO:0000256" key="8">
    <source>
        <dbReference type="ARBA" id="ARBA00023004"/>
    </source>
</evidence>
<evidence type="ECO:0000313" key="15">
    <source>
        <dbReference type="Proteomes" id="UP001237642"/>
    </source>
</evidence>
<evidence type="ECO:0000256" key="11">
    <source>
        <dbReference type="PIRSR" id="PIRSR602401-1"/>
    </source>
</evidence>
<dbReference type="GO" id="GO:0004497">
    <property type="term" value="F:monooxygenase activity"/>
    <property type="evidence" value="ECO:0007669"/>
    <property type="project" value="UniProtKB-KW"/>
</dbReference>
<dbReference type="Gene3D" id="1.10.630.10">
    <property type="entry name" value="Cytochrome P450"/>
    <property type="match status" value="1"/>
</dbReference>
<evidence type="ECO:0000256" key="10">
    <source>
        <dbReference type="ARBA" id="ARBA00023136"/>
    </source>
</evidence>
<evidence type="ECO:0000256" key="1">
    <source>
        <dbReference type="ARBA" id="ARBA00004370"/>
    </source>
</evidence>
<keyword evidence="10 13" id="KW-0472">Membrane</keyword>
<protein>
    <submittedName>
        <fullName evidence="14">Secologanin synthase</fullName>
    </submittedName>
</protein>
<dbReference type="InterPro" id="IPR002401">
    <property type="entry name" value="Cyt_P450_E_grp-I"/>
</dbReference>
<evidence type="ECO:0000256" key="2">
    <source>
        <dbReference type="ARBA" id="ARBA00010617"/>
    </source>
</evidence>
<name>A0AAD8GTS8_9APIA</name>
<comment type="similarity">
    <text evidence="2 12">Belongs to the cytochrome P450 family.</text>
</comment>
<comment type="cofactor">
    <cofactor evidence="11">
        <name>heme</name>
        <dbReference type="ChEBI" id="CHEBI:30413"/>
    </cofactor>
</comment>
<dbReference type="PROSITE" id="PS00086">
    <property type="entry name" value="CYTOCHROME_P450"/>
    <property type="match status" value="1"/>
</dbReference>
<evidence type="ECO:0000256" key="3">
    <source>
        <dbReference type="ARBA" id="ARBA00022617"/>
    </source>
</evidence>
<keyword evidence="5 11" id="KW-0479">Metal-binding</keyword>
<keyword evidence="6 13" id="KW-1133">Transmembrane helix</keyword>
<dbReference type="GO" id="GO:0005506">
    <property type="term" value="F:iron ion binding"/>
    <property type="evidence" value="ECO:0007669"/>
    <property type="project" value="InterPro"/>
</dbReference>
<evidence type="ECO:0000256" key="13">
    <source>
        <dbReference type="SAM" id="Phobius"/>
    </source>
</evidence>
<reference evidence="14" key="1">
    <citation type="submission" date="2023-02" db="EMBL/GenBank/DDBJ databases">
        <title>Genome of toxic invasive species Heracleum sosnowskyi carries increased number of genes despite the absence of recent whole-genome duplications.</title>
        <authorList>
            <person name="Schelkunov M."/>
            <person name="Shtratnikova V."/>
            <person name="Makarenko M."/>
            <person name="Klepikova A."/>
            <person name="Omelchenko D."/>
            <person name="Novikova G."/>
            <person name="Obukhova E."/>
            <person name="Bogdanov V."/>
            <person name="Penin A."/>
            <person name="Logacheva M."/>
        </authorList>
    </citation>
    <scope>NUCLEOTIDE SEQUENCE</scope>
    <source>
        <strain evidence="14">Hsosn_3</strain>
        <tissue evidence="14">Leaf</tissue>
    </source>
</reference>
<gene>
    <name evidence="14" type="ORF">POM88_052273</name>
</gene>
<keyword evidence="15" id="KW-1185">Reference proteome</keyword>
<dbReference type="GO" id="GO:0009805">
    <property type="term" value="P:coumarin biosynthetic process"/>
    <property type="evidence" value="ECO:0007669"/>
    <property type="project" value="UniProtKB-ARBA"/>
</dbReference>
<dbReference type="PRINTS" id="PR00385">
    <property type="entry name" value="P450"/>
</dbReference>
<dbReference type="Pfam" id="PF00067">
    <property type="entry name" value="p450"/>
    <property type="match status" value="1"/>
</dbReference>
<comment type="subcellular location">
    <subcellularLocation>
        <location evidence="1">Membrane</location>
    </subcellularLocation>
</comment>
<evidence type="ECO:0000256" key="5">
    <source>
        <dbReference type="ARBA" id="ARBA00022723"/>
    </source>
</evidence>
<keyword evidence="4 13" id="KW-0812">Transmembrane</keyword>
<evidence type="ECO:0000256" key="4">
    <source>
        <dbReference type="ARBA" id="ARBA00022692"/>
    </source>
</evidence>